<keyword evidence="3 4" id="KW-0378">Hydrolase</keyword>
<dbReference type="PANTHER" id="PTHR43046">
    <property type="entry name" value="GDP-MANNOSE MANNOSYL HYDROLASE"/>
    <property type="match status" value="1"/>
</dbReference>
<comment type="similarity">
    <text evidence="2 4">Belongs to the Nudix hydrolase family.</text>
</comment>
<dbReference type="PRINTS" id="PR00502">
    <property type="entry name" value="NUDIXFAMILY"/>
</dbReference>
<comment type="cofactor">
    <cofactor evidence="1">
        <name>Mg(2+)</name>
        <dbReference type="ChEBI" id="CHEBI:18420"/>
    </cofactor>
</comment>
<dbReference type="PROSITE" id="PS00893">
    <property type="entry name" value="NUDIX_BOX"/>
    <property type="match status" value="1"/>
</dbReference>
<evidence type="ECO:0000256" key="2">
    <source>
        <dbReference type="ARBA" id="ARBA00005582"/>
    </source>
</evidence>
<feature type="domain" description="Nudix hydrolase" evidence="5">
    <location>
        <begin position="30"/>
        <end position="163"/>
    </location>
</feature>
<dbReference type="GO" id="GO:0016787">
    <property type="term" value="F:hydrolase activity"/>
    <property type="evidence" value="ECO:0007669"/>
    <property type="project" value="UniProtKB-KW"/>
</dbReference>
<dbReference type="InterPro" id="IPR015797">
    <property type="entry name" value="NUDIX_hydrolase-like_dom_sf"/>
</dbReference>
<evidence type="ECO:0000313" key="6">
    <source>
        <dbReference type="EMBL" id="MXG91639.1"/>
    </source>
</evidence>
<proteinExistence type="inferred from homology"/>
<evidence type="ECO:0000313" key="7">
    <source>
        <dbReference type="Proteomes" id="UP000473325"/>
    </source>
</evidence>
<sequence>MLWALTCCATAAPPRSCPAPTSAAVRNHRVVRERSAAVIERDGRLLMVRHRSRGPTGRHDGDTYLTLPGGGVEDGESPEAAAVREVAEEVGLRVTAATRLAWIEHGAGATTVFRVEVDPGDPVLGTDPELACDCPRLVGLTWVDAPAAAVWDGPHARAWLKLSDEGDRH</sequence>
<dbReference type="Proteomes" id="UP000473325">
    <property type="component" value="Unassembled WGS sequence"/>
</dbReference>
<keyword evidence="7" id="KW-1185">Reference proteome</keyword>
<dbReference type="PANTHER" id="PTHR43046:SF14">
    <property type="entry name" value="MUTT_NUDIX FAMILY PROTEIN"/>
    <property type="match status" value="1"/>
</dbReference>
<dbReference type="PROSITE" id="PS51462">
    <property type="entry name" value="NUDIX"/>
    <property type="match status" value="1"/>
</dbReference>
<evidence type="ECO:0000259" key="5">
    <source>
        <dbReference type="PROSITE" id="PS51462"/>
    </source>
</evidence>
<evidence type="ECO:0000256" key="1">
    <source>
        <dbReference type="ARBA" id="ARBA00001946"/>
    </source>
</evidence>
<gene>
    <name evidence="6" type="ORF">GRQ65_19015</name>
</gene>
<dbReference type="EMBL" id="WUEK01000014">
    <property type="protein sequence ID" value="MXG91639.1"/>
    <property type="molecule type" value="Genomic_DNA"/>
</dbReference>
<dbReference type="Gene3D" id="3.90.79.10">
    <property type="entry name" value="Nucleoside Triphosphate Pyrophosphohydrolase"/>
    <property type="match status" value="1"/>
</dbReference>
<evidence type="ECO:0000256" key="3">
    <source>
        <dbReference type="ARBA" id="ARBA00022801"/>
    </source>
</evidence>
<reference evidence="6 7" key="1">
    <citation type="submission" date="2019-12" db="EMBL/GenBank/DDBJ databases">
        <authorList>
            <person name="Kun Z."/>
        </authorList>
    </citation>
    <scope>NUCLEOTIDE SEQUENCE [LARGE SCALE GENOMIC DNA]</scope>
    <source>
        <strain evidence="6 7">YIM 123512</strain>
    </source>
</reference>
<dbReference type="AlphaFoldDB" id="A0A6L7F287"/>
<dbReference type="InterPro" id="IPR020084">
    <property type="entry name" value="NUDIX_hydrolase_CS"/>
</dbReference>
<dbReference type="InterPro" id="IPR000086">
    <property type="entry name" value="NUDIX_hydrolase_dom"/>
</dbReference>
<dbReference type="InterPro" id="IPR020476">
    <property type="entry name" value="Nudix_hydrolase"/>
</dbReference>
<evidence type="ECO:0000256" key="4">
    <source>
        <dbReference type="RuleBase" id="RU003476"/>
    </source>
</evidence>
<protein>
    <submittedName>
        <fullName evidence="6">NUDIX domain-containing protein</fullName>
    </submittedName>
</protein>
<organism evidence="6 7">
    <name type="scientific">Nocardioides flavescens</name>
    <dbReference type="NCBI Taxonomy" id="2691959"/>
    <lineage>
        <taxon>Bacteria</taxon>
        <taxon>Bacillati</taxon>
        <taxon>Actinomycetota</taxon>
        <taxon>Actinomycetes</taxon>
        <taxon>Propionibacteriales</taxon>
        <taxon>Nocardioidaceae</taxon>
        <taxon>Nocardioides</taxon>
    </lineage>
</organism>
<dbReference type="Pfam" id="PF00293">
    <property type="entry name" value="NUDIX"/>
    <property type="match status" value="1"/>
</dbReference>
<accession>A0A6L7F287</accession>
<comment type="caution">
    <text evidence="6">The sequence shown here is derived from an EMBL/GenBank/DDBJ whole genome shotgun (WGS) entry which is preliminary data.</text>
</comment>
<dbReference type="SUPFAM" id="SSF55811">
    <property type="entry name" value="Nudix"/>
    <property type="match status" value="1"/>
</dbReference>
<name>A0A6L7F287_9ACTN</name>